<dbReference type="Proteomes" id="UP000000702">
    <property type="component" value="Unassembled WGS sequence"/>
</dbReference>
<dbReference type="SUPFAM" id="SSF100920">
    <property type="entry name" value="Heat shock protein 70kD (HSP70), peptide-binding domain"/>
    <property type="match status" value="1"/>
</dbReference>
<keyword evidence="5" id="KW-0175">Coiled coil</keyword>
<evidence type="ECO:0000256" key="3">
    <source>
        <dbReference type="ARBA" id="ARBA00022840"/>
    </source>
</evidence>
<comment type="similarity">
    <text evidence="1">Belongs to the heat shock protein 70 family.</text>
</comment>
<keyword evidence="4" id="KW-0346">Stress response</keyword>
<dbReference type="InterPro" id="IPR013126">
    <property type="entry name" value="Hsp_70_fam"/>
</dbReference>
<dbReference type="VEuPathDB" id="TriTrypDB:TcIL3000_0_54460"/>
<dbReference type="PANTHER" id="PTHR19375">
    <property type="entry name" value="HEAT SHOCK PROTEIN 70KDA"/>
    <property type="match status" value="1"/>
</dbReference>
<dbReference type="OMA" id="VQRDIKH"/>
<comment type="caution">
    <text evidence="6">The sequence shown here is derived from an EMBL/GenBank/DDBJ whole genome shotgun (WGS) entry which is preliminary data.</text>
</comment>
<dbReference type="InterPro" id="IPR029047">
    <property type="entry name" value="HSP70_peptide-bd_sf"/>
</dbReference>
<dbReference type="GO" id="GO:0005524">
    <property type="term" value="F:ATP binding"/>
    <property type="evidence" value="ECO:0007669"/>
    <property type="project" value="UniProtKB-KW"/>
</dbReference>
<evidence type="ECO:0000256" key="2">
    <source>
        <dbReference type="ARBA" id="ARBA00022741"/>
    </source>
</evidence>
<reference evidence="6 7" key="2">
    <citation type="journal article" date="2012" name="Proc. Natl. Acad. Sci. U.S.A.">
        <title>Antigenic diversity is generated by distinct evolutionary mechanisms in African trypanosome species.</title>
        <authorList>
            <person name="Jackson A.P."/>
            <person name="Berry A."/>
            <person name="Aslett M."/>
            <person name="Allison H.C."/>
            <person name="Burton P."/>
            <person name="Vavrova-Anderson J."/>
            <person name="Brown R."/>
            <person name="Browne H."/>
            <person name="Corton N."/>
            <person name="Hauser H."/>
            <person name="Gamble J."/>
            <person name="Gilderthorp R."/>
            <person name="Marcello L."/>
            <person name="McQuillan J."/>
            <person name="Otto T.D."/>
            <person name="Quail M.A."/>
            <person name="Sanders M.J."/>
            <person name="van Tonder A."/>
            <person name="Ginger M.L."/>
            <person name="Field M.C."/>
            <person name="Barry J.D."/>
            <person name="Hertz-Fowler C."/>
            <person name="Berriman M."/>
        </authorList>
    </citation>
    <scope>NUCLEOTIDE SEQUENCE [LARGE SCALE GENOMIC DNA]</scope>
    <source>
        <strain evidence="6 7">IL3000</strain>
    </source>
</reference>
<dbReference type="Gene3D" id="1.20.1270.10">
    <property type="match status" value="1"/>
</dbReference>
<dbReference type="FunFam" id="3.90.640.10:FF:000002">
    <property type="entry name" value="Heat shock 70 kDa"/>
    <property type="match status" value="1"/>
</dbReference>
<protein>
    <submittedName>
        <fullName evidence="6">WGS project CAEQ00000000 data, annotated contig 2194</fullName>
    </submittedName>
</protein>
<proteinExistence type="inferred from homology"/>
<dbReference type="FunFam" id="2.60.34.10:FF:000012">
    <property type="entry name" value="Heat shock 70 kDa protein"/>
    <property type="match status" value="1"/>
</dbReference>
<keyword evidence="7" id="KW-1185">Reference proteome</keyword>
<gene>
    <name evidence="6" type="ORF">TCIL3000_0_54460</name>
</gene>
<dbReference type="EMBL" id="CAEQ01001679">
    <property type="protein sequence ID" value="CCD14872.1"/>
    <property type="molecule type" value="Genomic_DNA"/>
</dbReference>
<dbReference type="PROSITE" id="PS01036">
    <property type="entry name" value="HSP70_3"/>
    <property type="match status" value="1"/>
</dbReference>
<feature type="coiled-coil region" evidence="5">
    <location>
        <begin position="271"/>
        <end position="298"/>
    </location>
</feature>
<sequence>MMRYFVDMLKKKKNVDISKDQKALARLRKACEAAKRQLSSHPEARVEVDSLTEGFDFSEKITRAKFEELNMDLFKGTLIPVQRVLEDAKLKKSDIHEIVLVGGSTRVPKVQQLISDFFGGKELNRGINPDEAVAYGAAVQAAVLTGESEVGGRVVLVDVIPLSLGIETVGGVMTKLIERNTQIPTKKSQIFSTHADNQPGVLIQVYEGERQLTKDNRLLGKFELTGIPPAARGVPQIEVTFDVDENSILQVSAMDKSSGKKEEITITNDKGRLSEEEIERMVREAAEFEDEDRKVRERVEARNSLESAAYSLRNQVNDKDKLGGKLSADDKAAVEAAVKEAIRFLDENPNAEKEEYKTALDTMQSVTNPIVQKAYQSAGAGDKPQPMDDL</sequence>
<accession>F9WC80</accession>
<evidence type="ECO:0000256" key="4">
    <source>
        <dbReference type="ARBA" id="ARBA00023016"/>
    </source>
</evidence>
<dbReference type="InterPro" id="IPR043129">
    <property type="entry name" value="ATPase_NBD"/>
</dbReference>
<organism evidence="6 7">
    <name type="scientific">Trypanosoma congolense (strain IL3000)</name>
    <dbReference type="NCBI Taxonomy" id="1068625"/>
    <lineage>
        <taxon>Eukaryota</taxon>
        <taxon>Discoba</taxon>
        <taxon>Euglenozoa</taxon>
        <taxon>Kinetoplastea</taxon>
        <taxon>Metakinetoplastina</taxon>
        <taxon>Trypanosomatida</taxon>
        <taxon>Trypanosomatidae</taxon>
        <taxon>Trypanosoma</taxon>
        <taxon>Nannomonas</taxon>
    </lineage>
</organism>
<dbReference type="AlphaFoldDB" id="F9WC80"/>
<evidence type="ECO:0000256" key="5">
    <source>
        <dbReference type="SAM" id="Coils"/>
    </source>
</evidence>
<dbReference type="Pfam" id="PF00012">
    <property type="entry name" value="HSP70"/>
    <property type="match status" value="1"/>
</dbReference>
<evidence type="ECO:0000313" key="6">
    <source>
        <dbReference type="EMBL" id="CCD14872.1"/>
    </source>
</evidence>
<dbReference type="Gene3D" id="3.90.640.10">
    <property type="entry name" value="Actin, Chain A, domain 4"/>
    <property type="match status" value="1"/>
</dbReference>
<dbReference type="InterPro" id="IPR029048">
    <property type="entry name" value="HSP70_C_sf"/>
</dbReference>
<name>F9WC80_TRYCI</name>
<dbReference type="FunFam" id="1.20.1270.10:FF:000016">
    <property type="entry name" value="Heat shock protein 70"/>
    <property type="match status" value="1"/>
</dbReference>
<dbReference type="SUPFAM" id="SSF100934">
    <property type="entry name" value="Heat shock protein 70kD (HSP70), C-terminal subdomain"/>
    <property type="match status" value="1"/>
</dbReference>
<keyword evidence="3" id="KW-0067">ATP-binding</keyword>
<reference evidence="7" key="1">
    <citation type="submission" date="2011-07" db="EMBL/GenBank/DDBJ databases">
        <title>Divergent evolution of antigenic variation in African trypanosomes.</title>
        <authorList>
            <person name="Jackson A.P."/>
            <person name="Berry A."/>
            <person name="Allison H.C."/>
            <person name="Burton P."/>
            <person name="Anderson J."/>
            <person name="Aslett M."/>
            <person name="Brown R."/>
            <person name="Corton N."/>
            <person name="Harris D."/>
            <person name="Hauser H."/>
            <person name="Gamble J."/>
            <person name="Gilderthorp R."/>
            <person name="McQuillan J."/>
            <person name="Quail M.A."/>
            <person name="Sanders M."/>
            <person name="Van Tonder A."/>
            <person name="Ginger M.L."/>
            <person name="Donelson J.E."/>
            <person name="Field M.C."/>
            <person name="Barry J.D."/>
            <person name="Berriman M."/>
            <person name="Hertz-Fowler C."/>
        </authorList>
    </citation>
    <scope>NUCLEOTIDE SEQUENCE [LARGE SCALE GENOMIC DNA]</scope>
    <source>
        <strain evidence="7">IL3000</strain>
    </source>
</reference>
<dbReference type="GO" id="GO:0140662">
    <property type="term" value="F:ATP-dependent protein folding chaperone"/>
    <property type="evidence" value="ECO:0007669"/>
    <property type="project" value="InterPro"/>
</dbReference>
<dbReference type="Gene3D" id="3.30.420.40">
    <property type="match status" value="2"/>
</dbReference>
<keyword evidence="2" id="KW-0547">Nucleotide-binding</keyword>
<dbReference type="SUPFAM" id="SSF53067">
    <property type="entry name" value="Actin-like ATPase domain"/>
    <property type="match status" value="1"/>
</dbReference>
<evidence type="ECO:0000256" key="1">
    <source>
        <dbReference type="ARBA" id="ARBA00007381"/>
    </source>
</evidence>
<evidence type="ECO:0000313" key="7">
    <source>
        <dbReference type="Proteomes" id="UP000000702"/>
    </source>
</evidence>
<dbReference type="Gene3D" id="2.60.34.10">
    <property type="entry name" value="Substrate Binding Domain Of DNAk, Chain A, domain 1"/>
    <property type="match status" value="1"/>
</dbReference>
<dbReference type="InterPro" id="IPR018181">
    <property type="entry name" value="Heat_shock_70_CS"/>
</dbReference>